<dbReference type="RefSeq" id="WP_231131146.1">
    <property type="nucleotide sequence ID" value="NZ_CP036319.1"/>
</dbReference>
<feature type="compositionally biased region" description="Polar residues" evidence="1">
    <location>
        <begin position="18"/>
        <end position="29"/>
    </location>
</feature>
<gene>
    <name evidence="2" type="ORF">Pan14r_17420</name>
</gene>
<dbReference type="AlphaFoldDB" id="A0A5C5Y5E6"/>
<keyword evidence="3" id="KW-1185">Reference proteome</keyword>
<sequence length="91" mass="10002">MTKIIAAITVRRIATDVPQSSQCKNTPSIIPSRRGRSTRLSDDRPMRCNVDHSEKLQGETLQAAGQVGMAIDANTDERFAVRRHLVTAAVD</sequence>
<comment type="caution">
    <text evidence="2">The sequence shown here is derived from an EMBL/GenBank/DDBJ whole genome shotgun (WGS) entry which is preliminary data.</text>
</comment>
<evidence type="ECO:0000313" key="3">
    <source>
        <dbReference type="Proteomes" id="UP000317238"/>
    </source>
</evidence>
<organism evidence="2 3">
    <name type="scientific">Crateriforma conspicua</name>
    <dbReference type="NCBI Taxonomy" id="2527996"/>
    <lineage>
        <taxon>Bacteria</taxon>
        <taxon>Pseudomonadati</taxon>
        <taxon>Planctomycetota</taxon>
        <taxon>Planctomycetia</taxon>
        <taxon>Planctomycetales</taxon>
        <taxon>Planctomycetaceae</taxon>
        <taxon>Crateriforma</taxon>
    </lineage>
</organism>
<dbReference type="EMBL" id="SJPL01000001">
    <property type="protein sequence ID" value="TWT69455.1"/>
    <property type="molecule type" value="Genomic_DNA"/>
</dbReference>
<evidence type="ECO:0000256" key="1">
    <source>
        <dbReference type="SAM" id="MobiDB-lite"/>
    </source>
</evidence>
<name>A0A5C5Y5E6_9PLAN</name>
<evidence type="ECO:0000313" key="2">
    <source>
        <dbReference type="EMBL" id="TWT69455.1"/>
    </source>
</evidence>
<accession>A0A5C5Y5E6</accession>
<reference evidence="2 3" key="1">
    <citation type="submission" date="2019-02" db="EMBL/GenBank/DDBJ databases">
        <title>Deep-cultivation of Planctomycetes and their phenomic and genomic characterization uncovers novel biology.</title>
        <authorList>
            <person name="Wiegand S."/>
            <person name="Jogler M."/>
            <person name="Boedeker C."/>
            <person name="Pinto D."/>
            <person name="Vollmers J."/>
            <person name="Rivas-Marin E."/>
            <person name="Kohn T."/>
            <person name="Peeters S.H."/>
            <person name="Heuer A."/>
            <person name="Rast P."/>
            <person name="Oberbeckmann S."/>
            <person name="Bunk B."/>
            <person name="Jeske O."/>
            <person name="Meyerdierks A."/>
            <person name="Storesund J.E."/>
            <person name="Kallscheuer N."/>
            <person name="Luecker S."/>
            <person name="Lage O.M."/>
            <person name="Pohl T."/>
            <person name="Merkel B.J."/>
            <person name="Hornburger P."/>
            <person name="Mueller R.-W."/>
            <person name="Bruemmer F."/>
            <person name="Labrenz M."/>
            <person name="Spormann A.M."/>
            <person name="Op Den Camp H."/>
            <person name="Overmann J."/>
            <person name="Amann R."/>
            <person name="Jetten M.S.M."/>
            <person name="Mascher T."/>
            <person name="Medema M.H."/>
            <person name="Devos D.P."/>
            <person name="Kaster A.-K."/>
            <person name="Ovreas L."/>
            <person name="Rohde M."/>
            <person name="Galperin M.Y."/>
            <person name="Jogler C."/>
        </authorList>
    </citation>
    <scope>NUCLEOTIDE SEQUENCE [LARGE SCALE GENOMIC DNA]</scope>
    <source>
        <strain evidence="2 3">Pan14r</strain>
    </source>
</reference>
<dbReference type="Proteomes" id="UP000317238">
    <property type="component" value="Unassembled WGS sequence"/>
</dbReference>
<proteinExistence type="predicted"/>
<feature type="region of interest" description="Disordered" evidence="1">
    <location>
        <begin position="18"/>
        <end position="47"/>
    </location>
</feature>
<protein>
    <submittedName>
        <fullName evidence="2">Uncharacterized protein</fullName>
    </submittedName>
</protein>